<gene>
    <name evidence="2" type="ORF">A2765_02785</name>
</gene>
<evidence type="ECO:0000256" key="1">
    <source>
        <dbReference type="SAM" id="Phobius"/>
    </source>
</evidence>
<dbReference type="Proteomes" id="UP000176377">
    <property type="component" value="Unassembled WGS sequence"/>
</dbReference>
<evidence type="ECO:0000313" key="2">
    <source>
        <dbReference type="EMBL" id="OGG58624.1"/>
    </source>
</evidence>
<dbReference type="EMBL" id="MFLA01000032">
    <property type="protein sequence ID" value="OGG58624.1"/>
    <property type="molecule type" value="Genomic_DNA"/>
</dbReference>
<proteinExistence type="predicted"/>
<accession>A0A1F6DB35</accession>
<evidence type="ECO:0000313" key="3">
    <source>
        <dbReference type="Proteomes" id="UP000176377"/>
    </source>
</evidence>
<sequence>MTEMGESQRSGFEYYLHALFEAGVAIKAFNGLWETVSGFLALTLPHPMIMSGYFALTHGELLEDPHDWLVDVIARFLLNVPQGTRTFIGLYILFHGIANLFLAYNLYRQRLWAYPATLVVLASFLIYQFYRIALFHSLTLTALTFIDIIFLVLLVHEYKHQLEKRRAA</sequence>
<feature type="transmembrane region" description="Helical" evidence="1">
    <location>
        <begin position="136"/>
        <end position="156"/>
    </location>
</feature>
<dbReference type="Pfam" id="PF09900">
    <property type="entry name" value="DUF2127"/>
    <property type="match status" value="1"/>
</dbReference>
<evidence type="ECO:0008006" key="4">
    <source>
        <dbReference type="Google" id="ProtNLM"/>
    </source>
</evidence>
<feature type="transmembrane region" description="Helical" evidence="1">
    <location>
        <begin position="86"/>
        <end position="104"/>
    </location>
</feature>
<comment type="caution">
    <text evidence="2">The sequence shown here is derived from an EMBL/GenBank/DDBJ whole genome shotgun (WGS) entry which is preliminary data.</text>
</comment>
<protein>
    <recommendedName>
        <fullName evidence="4">DUF2127 domain-containing protein</fullName>
    </recommendedName>
</protein>
<dbReference type="AlphaFoldDB" id="A0A1F6DB35"/>
<organism evidence="2 3">
    <name type="scientific">Candidatus Kaiserbacteria bacterium RIFCSPHIGHO2_01_FULL_56_24</name>
    <dbReference type="NCBI Taxonomy" id="1798487"/>
    <lineage>
        <taxon>Bacteria</taxon>
        <taxon>Candidatus Kaiseribacteriota</taxon>
    </lineage>
</organism>
<keyword evidence="1" id="KW-0472">Membrane</keyword>
<keyword evidence="1" id="KW-1133">Transmembrane helix</keyword>
<keyword evidence="1" id="KW-0812">Transmembrane</keyword>
<reference evidence="2 3" key="1">
    <citation type="journal article" date="2016" name="Nat. Commun.">
        <title>Thousands of microbial genomes shed light on interconnected biogeochemical processes in an aquifer system.</title>
        <authorList>
            <person name="Anantharaman K."/>
            <person name="Brown C.T."/>
            <person name="Hug L.A."/>
            <person name="Sharon I."/>
            <person name="Castelle C.J."/>
            <person name="Probst A.J."/>
            <person name="Thomas B.C."/>
            <person name="Singh A."/>
            <person name="Wilkins M.J."/>
            <person name="Karaoz U."/>
            <person name="Brodie E.L."/>
            <person name="Williams K.H."/>
            <person name="Hubbard S.S."/>
            <person name="Banfield J.F."/>
        </authorList>
    </citation>
    <scope>NUCLEOTIDE SEQUENCE [LARGE SCALE GENOMIC DNA]</scope>
</reference>
<name>A0A1F6DB35_9BACT</name>
<dbReference type="InterPro" id="IPR021125">
    <property type="entry name" value="DUF2127"/>
</dbReference>
<feature type="transmembrane region" description="Helical" evidence="1">
    <location>
        <begin position="111"/>
        <end position="130"/>
    </location>
</feature>